<accession>A0A3M9N6W4</accession>
<comment type="caution">
    <text evidence="1">The sequence shown here is derived from an EMBL/GenBank/DDBJ whole genome shotgun (WGS) entry which is preliminary data.</text>
</comment>
<reference evidence="1 2" key="1">
    <citation type="submission" date="2018-11" db="EMBL/GenBank/DDBJ databases">
        <title>Draft genome sequence of Ferruginibacter sp. BO-59.</title>
        <authorList>
            <person name="Im W.T."/>
        </authorList>
    </citation>
    <scope>NUCLEOTIDE SEQUENCE [LARGE SCALE GENOMIC DNA]</scope>
    <source>
        <strain evidence="1 2">BO-59</strain>
    </source>
</reference>
<protein>
    <submittedName>
        <fullName evidence="1">Uncharacterized protein</fullName>
    </submittedName>
</protein>
<evidence type="ECO:0000313" key="1">
    <source>
        <dbReference type="EMBL" id="RNI33509.1"/>
    </source>
</evidence>
<dbReference type="Proteomes" id="UP000267223">
    <property type="component" value="Unassembled WGS sequence"/>
</dbReference>
<dbReference type="AlphaFoldDB" id="A0A3M9N6W4"/>
<sequence length="69" mass="8243">MDKALIIKNLCELLLDDKKNDCFDFATTHYPFASNTVLKRQYSKYQMCRVFLRDGFIDSIQVTNYYFLD</sequence>
<proteinExistence type="predicted"/>
<organism evidence="1 2">
    <name type="scientific">Hanamia caeni</name>
    <dbReference type="NCBI Taxonomy" id="2294116"/>
    <lineage>
        <taxon>Bacteria</taxon>
        <taxon>Pseudomonadati</taxon>
        <taxon>Bacteroidota</taxon>
        <taxon>Chitinophagia</taxon>
        <taxon>Chitinophagales</taxon>
        <taxon>Chitinophagaceae</taxon>
        <taxon>Hanamia</taxon>
    </lineage>
</organism>
<evidence type="ECO:0000313" key="2">
    <source>
        <dbReference type="Proteomes" id="UP000267223"/>
    </source>
</evidence>
<name>A0A3M9N6W4_9BACT</name>
<dbReference type="EMBL" id="RJJR01000019">
    <property type="protein sequence ID" value="RNI33509.1"/>
    <property type="molecule type" value="Genomic_DNA"/>
</dbReference>
<gene>
    <name evidence="1" type="ORF">EFY79_18875</name>
</gene>
<keyword evidence="2" id="KW-1185">Reference proteome</keyword>